<accession>A0A2I1R0T5</accession>
<feature type="compositionally biased region" description="Basic and acidic residues" evidence="6">
    <location>
        <begin position="88"/>
        <end position="123"/>
    </location>
</feature>
<feature type="transmembrane region" description="Helical" evidence="7">
    <location>
        <begin position="33"/>
        <end position="53"/>
    </location>
</feature>
<dbReference type="InterPro" id="IPR027379">
    <property type="entry name" value="CLS_N"/>
</dbReference>
<dbReference type="Pfam" id="PF13396">
    <property type="entry name" value="PLDc_N"/>
    <property type="match status" value="1"/>
</dbReference>
<organism evidence="9 10">
    <name type="scientific">Gordonia terrae</name>
    <dbReference type="NCBI Taxonomy" id="2055"/>
    <lineage>
        <taxon>Bacteria</taxon>
        <taxon>Bacillati</taxon>
        <taxon>Actinomycetota</taxon>
        <taxon>Actinomycetes</taxon>
        <taxon>Mycobacteriales</taxon>
        <taxon>Gordoniaceae</taxon>
        <taxon>Gordonia</taxon>
    </lineage>
</organism>
<evidence type="ECO:0000259" key="8">
    <source>
        <dbReference type="Pfam" id="PF13396"/>
    </source>
</evidence>
<evidence type="ECO:0000256" key="7">
    <source>
        <dbReference type="SAM" id="Phobius"/>
    </source>
</evidence>
<name>A0A2I1R0T5_9ACTN</name>
<feature type="region of interest" description="Disordered" evidence="6">
    <location>
        <begin position="58"/>
        <end position="131"/>
    </location>
</feature>
<comment type="subcellular location">
    <subcellularLocation>
        <location evidence="1">Cell membrane</location>
        <topology evidence="1">Multi-pass membrane protein</topology>
    </subcellularLocation>
</comment>
<comment type="caution">
    <text evidence="9">The sequence shown here is derived from an EMBL/GenBank/DDBJ whole genome shotgun (WGS) entry which is preliminary data.</text>
</comment>
<keyword evidence="5 7" id="KW-0472">Membrane</keyword>
<evidence type="ECO:0000256" key="3">
    <source>
        <dbReference type="ARBA" id="ARBA00022692"/>
    </source>
</evidence>
<evidence type="ECO:0000313" key="9">
    <source>
        <dbReference type="EMBL" id="PKZ62745.1"/>
    </source>
</evidence>
<dbReference type="GO" id="GO:0005886">
    <property type="term" value="C:plasma membrane"/>
    <property type="evidence" value="ECO:0007669"/>
    <property type="project" value="UniProtKB-SubCell"/>
</dbReference>
<evidence type="ECO:0000256" key="2">
    <source>
        <dbReference type="ARBA" id="ARBA00022475"/>
    </source>
</evidence>
<dbReference type="EMBL" id="PKJC01000047">
    <property type="protein sequence ID" value="PKZ62745.1"/>
    <property type="molecule type" value="Genomic_DNA"/>
</dbReference>
<feature type="domain" description="Cardiolipin synthase N-terminal" evidence="8">
    <location>
        <begin position="10"/>
        <end position="55"/>
    </location>
</feature>
<protein>
    <recommendedName>
        <fullName evidence="8">Cardiolipin synthase N-terminal domain-containing protein</fullName>
    </recommendedName>
</protein>
<keyword evidence="4 7" id="KW-1133">Transmembrane helix</keyword>
<evidence type="ECO:0000256" key="5">
    <source>
        <dbReference type="ARBA" id="ARBA00023136"/>
    </source>
</evidence>
<keyword evidence="2" id="KW-1003">Cell membrane</keyword>
<evidence type="ECO:0000256" key="6">
    <source>
        <dbReference type="SAM" id="MobiDB-lite"/>
    </source>
</evidence>
<dbReference type="RefSeq" id="WP_101823188.1">
    <property type="nucleotide sequence ID" value="NZ_PKJC01000047.1"/>
</dbReference>
<proteinExistence type="predicted"/>
<dbReference type="AlphaFoldDB" id="A0A2I1R0T5"/>
<dbReference type="Proteomes" id="UP000234662">
    <property type="component" value="Unassembled WGS sequence"/>
</dbReference>
<feature type="transmembrane region" description="Helical" evidence="7">
    <location>
        <begin position="6"/>
        <end position="26"/>
    </location>
</feature>
<sequence length="131" mass="14804">MPYLGLIYLVILVIALIDIITTDDAAVRGLPKFAWVVLVVMLPLIGALVWLAVGRPMGDEQPRRQHSGAASEFPEYDRPGRYIPQDPEADREFLQQLRDRAEQQRQTAREQQRAADRSERPDDTSPPPASK</sequence>
<gene>
    <name evidence="9" type="ORF">CYJ73_25465</name>
</gene>
<evidence type="ECO:0000313" key="10">
    <source>
        <dbReference type="Proteomes" id="UP000234662"/>
    </source>
</evidence>
<reference evidence="9 10" key="1">
    <citation type="submission" date="2017-12" db="EMBL/GenBank/DDBJ databases">
        <title>Phylogenetic diversity of female urinary microbiome.</title>
        <authorList>
            <person name="Thomas-White K."/>
            <person name="Wolfe A.J."/>
        </authorList>
    </citation>
    <scope>NUCLEOTIDE SEQUENCE [LARGE SCALE GENOMIC DNA]</scope>
    <source>
        <strain evidence="9 10">UMB0777</strain>
    </source>
</reference>
<evidence type="ECO:0000256" key="4">
    <source>
        <dbReference type="ARBA" id="ARBA00022989"/>
    </source>
</evidence>
<evidence type="ECO:0000256" key="1">
    <source>
        <dbReference type="ARBA" id="ARBA00004651"/>
    </source>
</evidence>
<keyword evidence="3 7" id="KW-0812">Transmembrane</keyword>